<dbReference type="Proteomes" id="UP001153050">
    <property type="component" value="Unassembled WGS sequence"/>
</dbReference>
<name>A0ABN8KK28_9HYPH</name>
<protein>
    <submittedName>
        <fullName evidence="1">Uncharacterized protein</fullName>
    </submittedName>
</protein>
<keyword evidence="2" id="KW-1185">Reference proteome</keyword>
<proteinExistence type="predicted"/>
<evidence type="ECO:0000313" key="1">
    <source>
        <dbReference type="EMBL" id="CAH2409135.1"/>
    </source>
</evidence>
<reference evidence="1 2" key="1">
    <citation type="submission" date="2022-03" db="EMBL/GenBank/DDBJ databases">
        <authorList>
            <person name="Brunel B."/>
        </authorList>
    </citation>
    <scope>NUCLEOTIDE SEQUENCE [LARGE SCALE GENOMIC DNA]</scope>
    <source>
        <strain evidence="1">STM5069sample</strain>
    </source>
</reference>
<comment type="caution">
    <text evidence="1">The sequence shown here is derived from an EMBL/GenBank/DDBJ whole genome shotgun (WGS) entry which is preliminary data.</text>
</comment>
<organism evidence="1 2">
    <name type="scientific">Mesorhizobium escarrei</name>
    <dbReference type="NCBI Taxonomy" id="666018"/>
    <lineage>
        <taxon>Bacteria</taxon>
        <taxon>Pseudomonadati</taxon>
        <taxon>Pseudomonadota</taxon>
        <taxon>Alphaproteobacteria</taxon>
        <taxon>Hyphomicrobiales</taxon>
        <taxon>Phyllobacteriaceae</taxon>
        <taxon>Mesorhizobium</taxon>
    </lineage>
</organism>
<evidence type="ECO:0000313" key="2">
    <source>
        <dbReference type="Proteomes" id="UP001153050"/>
    </source>
</evidence>
<gene>
    <name evidence="1" type="ORF">MES5069_760031</name>
</gene>
<sequence length="57" mass="6480">MISKVAPESIKIYREIEAVYGKDRLFKLIDEIDALINSLEEPSYSIARLDPLTVPES</sequence>
<accession>A0ABN8KK28</accession>
<dbReference type="EMBL" id="CAKXZT010000175">
    <property type="protein sequence ID" value="CAH2409135.1"/>
    <property type="molecule type" value="Genomic_DNA"/>
</dbReference>